<gene>
    <name evidence="5" type="ORF">SteCoe_29148</name>
</gene>
<comment type="cofactor">
    <cofactor evidence="1">
        <name>Zn(2+)</name>
        <dbReference type="ChEBI" id="CHEBI:29105"/>
    </cofactor>
</comment>
<dbReference type="Gene3D" id="2.60.40.3120">
    <property type="match status" value="1"/>
</dbReference>
<dbReference type="GO" id="GO:0008270">
    <property type="term" value="F:zinc ion binding"/>
    <property type="evidence" value="ECO:0007669"/>
    <property type="project" value="InterPro"/>
</dbReference>
<organism evidence="5 6">
    <name type="scientific">Stentor coeruleus</name>
    <dbReference type="NCBI Taxonomy" id="5963"/>
    <lineage>
        <taxon>Eukaryota</taxon>
        <taxon>Sar</taxon>
        <taxon>Alveolata</taxon>
        <taxon>Ciliophora</taxon>
        <taxon>Postciliodesmatophora</taxon>
        <taxon>Heterotrichea</taxon>
        <taxon>Heterotrichida</taxon>
        <taxon>Stentoridae</taxon>
        <taxon>Stentor</taxon>
    </lineage>
</organism>
<dbReference type="InterPro" id="IPR000834">
    <property type="entry name" value="Peptidase_M14"/>
</dbReference>
<protein>
    <recommendedName>
        <fullName evidence="4">Peptidase M14 domain-containing protein</fullName>
    </recommendedName>
</protein>
<dbReference type="InterPro" id="IPR040626">
    <property type="entry name" value="Pepdidase_M14_N"/>
</dbReference>
<evidence type="ECO:0000259" key="4">
    <source>
        <dbReference type="PROSITE" id="PS52035"/>
    </source>
</evidence>
<dbReference type="PANTHER" id="PTHR12756">
    <property type="entry name" value="CYTOSOLIC CARBOXYPEPTIDASE"/>
    <property type="match status" value="1"/>
</dbReference>
<name>A0A1R2B6X9_9CILI</name>
<evidence type="ECO:0000256" key="2">
    <source>
        <dbReference type="ARBA" id="ARBA00005988"/>
    </source>
</evidence>
<keyword evidence="6" id="KW-1185">Reference proteome</keyword>
<evidence type="ECO:0000313" key="5">
    <source>
        <dbReference type="EMBL" id="OMJ72415.1"/>
    </source>
</evidence>
<evidence type="ECO:0000256" key="3">
    <source>
        <dbReference type="PROSITE-ProRule" id="PRU01379"/>
    </source>
</evidence>
<dbReference type="Proteomes" id="UP000187209">
    <property type="component" value="Unassembled WGS sequence"/>
</dbReference>
<dbReference type="PANTHER" id="PTHR12756:SF11">
    <property type="entry name" value="CYTOSOLIC CARBOXYPEPTIDASE 1"/>
    <property type="match status" value="1"/>
</dbReference>
<dbReference type="Gene3D" id="3.40.630.10">
    <property type="entry name" value="Zn peptidases"/>
    <property type="match status" value="1"/>
</dbReference>
<dbReference type="AlphaFoldDB" id="A0A1R2B6X9"/>
<proteinExistence type="inferred from homology"/>
<evidence type="ECO:0000256" key="1">
    <source>
        <dbReference type="ARBA" id="ARBA00001947"/>
    </source>
</evidence>
<dbReference type="GO" id="GO:0004181">
    <property type="term" value="F:metallocarboxypeptidase activity"/>
    <property type="evidence" value="ECO:0007669"/>
    <property type="project" value="InterPro"/>
</dbReference>
<dbReference type="SUPFAM" id="SSF53187">
    <property type="entry name" value="Zn-dependent exopeptidases"/>
    <property type="match status" value="1"/>
</dbReference>
<dbReference type="PROSITE" id="PS52035">
    <property type="entry name" value="PEPTIDASE_M14"/>
    <property type="match status" value="1"/>
</dbReference>
<comment type="caution">
    <text evidence="5">The sequence shown here is derived from an EMBL/GenBank/DDBJ whole genome shotgun (WGS) entry which is preliminary data.</text>
</comment>
<dbReference type="InterPro" id="IPR050821">
    <property type="entry name" value="Cytosolic_carboxypeptidase"/>
</dbReference>
<evidence type="ECO:0000313" key="6">
    <source>
        <dbReference type="Proteomes" id="UP000187209"/>
    </source>
</evidence>
<dbReference type="OrthoDB" id="10253041at2759"/>
<dbReference type="EMBL" id="MPUH01000903">
    <property type="protein sequence ID" value="OMJ72415.1"/>
    <property type="molecule type" value="Genomic_DNA"/>
</dbReference>
<accession>A0A1R2B6X9</accession>
<dbReference type="Pfam" id="PF18027">
    <property type="entry name" value="Pepdidase_M14_N"/>
    <property type="match status" value="1"/>
</dbReference>
<dbReference type="GO" id="GO:0006508">
    <property type="term" value="P:proteolysis"/>
    <property type="evidence" value="ECO:0007669"/>
    <property type="project" value="InterPro"/>
</dbReference>
<reference evidence="5 6" key="1">
    <citation type="submission" date="2016-11" db="EMBL/GenBank/DDBJ databases">
        <title>The macronuclear genome of Stentor coeruleus: a giant cell with tiny introns.</title>
        <authorList>
            <person name="Slabodnick M."/>
            <person name="Ruby J.G."/>
            <person name="Reiff S.B."/>
            <person name="Swart E.C."/>
            <person name="Gosai S."/>
            <person name="Prabakaran S."/>
            <person name="Witkowska E."/>
            <person name="Larue G.E."/>
            <person name="Fisher S."/>
            <person name="Freeman R.M."/>
            <person name="Gunawardena J."/>
            <person name="Chu W."/>
            <person name="Stover N.A."/>
            <person name="Gregory B.D."/>
            <person name="Nowacki M."/>
            <person name="Derisi J."/>
            <person name="Roy S.W."/>
            <person name="Marshall W.F."/>
            <person name="Sood P."/>
        </authorList>
    </citation>
    <scope>NUCLEOTIDE SEQUENCE [LARGE SCALE GENOMIC DNA]</scope>
    <source>
        <strain evidence="5">WM001</strain>
    </source>
</reference>
<feature type="domain" description="Peptidase M14" evidence="4">
    <location>
        <begin position="252"/>
        <end position="523"/>
    </location>
</feature>
<sequence>MSHEIPFEGPLIEGNYFLEPEELFGMDYGKMQEGWPIPLKYNTQFPVAESTIPGHKYKTIYTGYRPIDSFILHRYFSLMKCYPFIITNDALQAAALASQININKNPDKRPFIGMRPSLSKDYINFDGKFENGNLDRVIAISSKEYDLYIRSDTNAPNKFSWFSFIVTNCAGKGTVRFNVLNMTDSPLLYQKGMRPYVSENDEEWQANVKNIEYGPSKLNGMLRAKNKKTHSMLSFEYDFGPQAVKVHFARSIPYTYSQQLEFIETQIKSSPYFKSKELCKSIGGLSVPVITITNFQTSKARKKYILVTSRLNPGETTSSYIVEGLIKFLLSDNPDSCKSRDCFIYKIIPMVNPEGVVIGNSRSTITGLSIQQKLSEMSDLFESVPKYIKKLAYKIQSRLGIYIYLEFGGTFTNLGSFIHNPHSVKDPQKHFLTKVIAEIINKYSPLSKLIPKDVEQGLRVFPLRNMMEKVLRLESYVCETSVYGYKNEKGACVSHDEKLLGSHGYIIAEAILKYFTLTLMDTNDILRLASPKYSEKKSTYNGSDSSFSEHSENSEYATDVNLIINEIFKEKPQNKNDFNIISSSDDEDINSREFVYASLQEFCNFNSKKRQKKKITLETKIPEAKDMSIENARKYRKSNGSYFKIRKLRSRKYASRQEAEVSNINFSSICKQNRSQSNKIIKTQMKKLPIKAQLIFGHKEKTEQENTRIYEMPRINSVLALKTFDDKDRPKYYKFGPFPNFKKLHSLNFLMTLV</sequence>
<comment type="caution">
    <text evidence="3">Lacks conserved residue(s) required for the propagation of feature annotation.</text>
</comment>
<comment type="similarity">
    <text evidence="2 3">Belongs to the peptidase M14 family.</text>
</comment>